<gene>
    <name evidence="3" type="ORF">H0E84_09850</name>
</gene>
<sequence length="248" mass="26395">MYKTILLLVLAVASLGPMAGASAAGAEPGAAPAGPLEVHPDALERYWLPRAAEMKRRVSEARQARWSRAGMATAVKLDYTIDAQGRVRDIEVAETAPAGASPEWAVWMLRQHRFEAAGEARDPVPVRTWTEMRMGPPPGARPGGPAAARIDGSSEEAMQDSLATMMAPLPEAQRTVLLTALLQLAVDGLGSEAEMRERFPDGAPSPAYARSRVDGMTREEILAEAEAASRAEGAPRLVLPDADASPRP</sequence>
<protein>
    <recommendedName>
        <fullName evidence="5">Energy transducer TonB</fullName>
    </recommendedName>
</protein>
<name>A0A853JDK4_9GAMM</name>
<evidence type="ECO:0000313" key="3">
    <source>
        <dbReference type="EMBL" id="NZA26689.1"/>
    </source>
</evidence>
<dbReference type="RefSeq" id="WP_180678478.1">
    <property type="nucleotide sequence ID" value="NZ_JACCKA010000060.1"/>
</dbReference>
<organism evidence="3 4">
    <name type="scientific">Luteimonas salinisoli</name>
    <dbReference type="NCBI Taxonomy" id="2752307"/>
    <lineage>
        <taxon>Bacteria</taxon>
        <taxon>Pseudomonadati</taxon>
        <taxon>Pseudomonadota</taxon>
        <taxon>Gammaproteobacteria</taxon>
        <taxon>Lysobacterales</taxon>
        <taxon>Lysobacteraceae</taxon>
        <taxon>Luteimonas</taxon>
    </lineage>
</organism>
<feature type="region of interest" description="Disordered" evidence="1">
    <location>
        <begin position="224"/>
        <end position="248"/>
    </location>
</feature>
<accession>A0A853JDK4</accession>
<dbReference type="EMBL" id="JACCKA010000060">
    <property type="protein sequence ID" value="NZA26689.1"/>
    <property type="molecule type" value="Genomic_DNA"/>
</dbReference>
<comment type="caution">
    <text evidence="3">The sequence shown here is derived from an EMBL/GenBank/DDBJ whole genome shotgun (WGS) entry which is preliminary data.</text>
</comment>
<evidence type="ECO:0000256" key="2">
    <source>
        <dbReference type="SAM" id="SignalP"/>
    </source>
</evidence>
<dbReference type="Proteomes" id="UP000578091">
    <property type="component" value="Unassembled WGS sequence"/>
</dbReference>
<dbReference type="SUPFAM" id="SSF74653">
    <property type="entry name" value="TolA/TonB C-terminal domain"/>
    <property type="match status" value="1"/>
</dbReference>
<evidence type="ECO:0008006" key="5">
    <source>
        <dbReference type="Google" id="ProtNLM"/>
    </source>
</evidence>
<dbReference type="AlphaFoldDB" id="A0A853JDK4"/>
<feature type="compositionally biased region" description="Low complexity" evidence="1">
    <location>
        <begin position="224"/>
        <end position="234"/>
    </location>
</feature>
<dbReference type="Gene3D" id="3.30.2420.10">
    <property type="entry name" value="TonB"/>
    <property type="match status" value="1"/>
</dbReference>
<reference evidence="3 4" key="1">
    <citation type="submission" date="2020-07" db="EMBL/GenBank/DDBJ databases">
        <title>Luteimonas sp. SJ-92.</title>
        <authorList>
            <person name="Huang X.-X."/>
            <person name="Xu L."/>
            <person name="Sun J.-Q."/>
        </authorList>
    </citation>
    <scope>NUCLEOTIDE SEQUENCE [LARGE SCALE GENOMIC DNA]</scope>
    <source>
        <strain evidence="3 4">SJ-92</strain>
    </source>
</reference>
<feature type="chain" id="PRO_5033068220" description="Energy transducer TonB" evidence="2">
    <location>
        <begin position="24"/>
        <end position="248"/>
    </location>
</feature>
<feature type="signal peptide" evidence="2">
    <location>
        <begin position="1"/>
        <end position="23"/>
    </location>
</feature>
<keyword evidence="2" id="KW-0732">Signal</keyword>
<keyword evidence="4" id="KW-1185">Reference proteome</keyword>
<evidence type="ECO:0000313" key="4">
    <source>
        <dbReference type="Proteomes" id="UP000578091"/>
    </source>
</evidence>
<evidence type="ECO:0000256" key="1">
    <source>
        <dbReference type="SAM" id="MobiDB-lite"/>
    </source>
</evidence>
<proteinExistence type="predicted"/>